<reference evidence="1" key="1">
    <citation type="submission" date="2016-08" db="EMBL/GenBank/DDBJ databases">
        <authorList>
            <person name="Seilhamer J.J."/>
        </authorList>
    </citation>
    <scope>NUCLEOTIDE SEQUENCE</scope>
    <source>
        <strain evidence="1">86</strain>
    </source>
</reference>
<protein>
    <submittedName>
        <fullName evidence="1">Uncharacterized protein</fullName>
    </submittedName>
</protein>
<dbReference type="EMBL" id="FMJD01000006">
    <property type="protein sequence ID" value="SCM75439.1"/>
    <property type="molecule type" value="Genomic_DNA"/>
</dbReference>
<gene>
    <name evidence="1" type="ORF">KL86PLE_20107</name>
</gene>
<organism evidence="1">
    <name type="scientific">uncultured Pleomorphomonas sp</name>
    <dbReference type="NCBI Taxonomy" id="442121"/>
    <lineage>
        <taxon>Bacteria</taxon>
        <taxon>Pseudomonadati</taxon>
        <taxon>Pseudomonadota</taxon>
        <taxon>Alphaproteobacteria</taxon>
        <taxon>Hyphomicrobiales</taxon>
        <taxon>Pleomorphomonadaceae</taxon>
        <taxon>Pleomorphomonas</taxon>
        <taxon>environmental samples</taxon>
    </lineage>
</organism>
<dbReference type="RefSeq" id="WP_288195820.1">
    <property type="nucleotide sequence ID" value="NZ_LT608334.1"/>
</dbReference>
<dbReference type="AlphaFoldDB" id="A0A212LDK4"/>
<proteinExistence type="predicted"/>
<accession>A0A212LDK4</accession>
<sequence length="210" mass="22721">MMEPATLAQILAADPLEAWQAAIVARLDALFPGVTVKAHPGKIDISQMIAKTIVPAPGIAVGWSRVRSIELINGMVDLTVDWAAYIVVEAKAIENRAVDRDRLGWALGYRMMMILADREETTWSLNKITPPAEQPAPQLVPLYTVADEGRGVGYLAATWSQTLVAQGAGLYDAPAPMLTVTIDDDGRASAEADFGDDVPIEVRDLWEVDP</sequence>
<name>A0A212LDK4_9HYPH</name>
<evidence type="ECO:0000313" key="1">
    <source>
        <dbReference type="EMBL" id="SCM75439.1"/>
    </source>
</evidence>